<comment type="similarity">
    <text evidence="9">Belongs to the HAD-like hydrolase superfamily. PhnX family.</text>
</comment>
<sequence length="271" mass="29013">MSIAQHIEAVIFDWAGTMVDFGSFAPTQVLVEAFAGFNIPLALNEARGPMGVGKWQHIEALAKDPAIAPRWQERFGRPACAEDIDALYAAFMPLQLQRVGHYSQMIPGALELAGLLRSHQIKIGSCSGYPRQVMNALLPIAADAGYSPDCAIAADDLKAGGRPGPWMALQCVIDLAINEVAACVKVDDTVPGITEGLRAGMWTVGLSASGNEVGLTAAEWHALPAAERTNRKVPAEDKLRAAGAHYVIDTVADLWPVLQDIAARRVRGERP</sequence>
<dbReference type="InterPro" id="IPR050155">
    <property type="entry name" value="HAD-like_hydrolase_sf"/>
</dbReference>
<dbReference type="Pfam" id="PF00702">
    <property type="entry name" value="Hydrolase"/>
    <property type="match status" value="1"/>
</dbReference>
<evidence type="ECO:0000256" key="3">
    <source>
        <dbReference type="ARBA" id="ARBA00022801"/>
    </source>
</evidence>
<proteinExistence type="inferred from homology"/>
<dbReference type="Proteomes" id="UP000543030">
    <property type="component" value="Unassembled WGS sequence"/>
</dbReference>
<keyword evidence="5 9" id="KW-0704">Schiff base</keyword>
<evidence type="ECO:0000256" key="9">
    <source>
        <dbReference type="HAMAP-Rule" id="MF_01375"/>
    </source>
</evidence>
<comment type="catalytic activity">
    <reaction evidence="6 9">
        <text>phosphonoacetaldehyde + H2O = acetaldehyde + phosphate + H(+)</text>
        <dbReference type="Rhea" id="RHEA:18905"/>
        <dbReference type="ChEBI" id="CHEBI:15343"/>
        <dbReference type="ChEBI" id="CHEBI:15377"/>
        <dbReference type="ChEBI" id="CHEBI:15378"/>
        <dbReference type="ChEBI" id="CHEBI:43474"/>
        <dbReference type="ChEBI" id="CHEBI:58383"/>
        <dbReference type="EC" id="3.11.1.1"/>
    </reaction>
</comment>
<organism evidence="10 11">
    <name type="scientific">Silvimonas terrae</name>
    <dbReference type="NCBI Taxonomy" id="300266"/>
    <lineage>
        <taxon>Bacteria</taxon>
        <taxon>Pseudomonadati</taxon>
        <taxon>Pseudomonadota</taxon>
        <taxon>Betaproteobacteria</taxon>
        <taxon>Neisseriales</taxon>
        <taxon>Chitinibacteraceae</taxon>
        <taxon>Silvimonas</taxon>
    </lineage>
</organism>
<evidence type="ECO:0000256" key="2">
    <source>
        <dbReference type="ARBA" id="ARBA00022723"/>
    </source>
</evidence>
<dbReference type="HAMAP" id="MF_01375">
    <property type="entry name" value="PhnX"/>
    <property type="match status" value="1"/>
</dbReference>
<dbReference type="GO" id="GO:0019700">
    <property type="term" value="P:organic phosphonate catabolic process"/>
    <property type="evidence" value="ECO:0007669"/>
    <property type="project" value="InterPro"/>
</dbReference>
<feature type="binding site" evidence="9">
    <location>
        <position position="15"/>
    </location>
    <ligand>
        <name>Mg(2+)</name>
        <dbReference type="ChEBI" id="CHEBI:18420"/>
    </ligand>
</feature>
<keyword evidence="2 9" id="KW-0479">Metal-binding</keyword>
<dbReference type="GO" id="GO:0050194">
    <property type="term" value="F:phosphonoacetaldehyde hydrolase activity"/>
    <property type="evidence" value="ECO:0007669"/>
    <property type="project" value="UniProtKB-UniRule"/>
</dbReference>
<dbReference type="RefSeq" id="WP_184097097.1">
    <property type="nucleotide sequence ID" value="NZ_JACHHN010000001.1"/>
</dbReference>
<dbReference type="InterPro" id="IPR006439">
    <property type="entry name" value="HAD-SF_hydro_IA"/>
</dbReference>
<dbReference type="PANTHER" id="PTHR43434">
    <property type="entry name" value="PHOSPHOGLYCOLATE PHOSPHATASE"/>
    <property type="match status" value="1"/>
</dbReference>
<evidence type="ECO:0000313" key="10">
    <source>
        <dbReference type="EMBL" id="MBB5189744.1"/>
    </source>
</evidence>
<gene>
    <name evidence="9" type="primary">phnX</name>
    <name evidence="10" type="ORF">HNQ50_000454</name>
</gene>
<dbReference type="EC" id="3.11.1.1" evidence="8 9"/>
<dbReference type="GO" id="GO:0000287">
    <property type="term" value="F:magnesium ion binding"/>
    <property type="evidence" value="ECO:0007669"/>
    <property type="project" value="UniProtKB-UniRule"/>
</dbReference>
<evidence type="ECO:0000256" key="1">
    <source>
        <dbReference type="ARBA" id="ARBA00011738"/>
    </source>
</evidence>
<dbReference type="InterPro" id="IPR023214">
    <property type="entry name" value="HAD_sf"/>
</dbReference>
<feature type="active site" description="Nucleophile" evidence="9">
    <location>
        <position position="13"/>
    </location>
</feature>
<dbReference type="NCBIfam" id="TIGR01422">
    <property type="entry name" value="phosphonatase"/>
    <property type="match status" value="1"/>
</dbReference>
<feature type="active site" description="Schiff-base intermediate with substrate" evidence="9">
    <location>
        <position position="54"/>
    </location>
</feature>
<reference evidence="10 11" key="1">
    <citation type="submission" date="2020-08" db="EMBL/GenBank/DDBJ databases">
        <title>Genomic Encyclopedia of Type Strains, Phase IV (KMG-IV): sequencing the most valuable type-strain genomes for metagenomic binning, comparative biology and taxonomic classification.</title>
        <authorList>
            <person name="Goeker M."/>
        </authorList>
    </citation>
    <scope>NUCLEOTIDE SEQUENCE [LARGE SCALE GENOMIC DNA]</scope>
    <source>
        <strain evidence="10 11">DSM 18233</strain>
    </source>
</reference>
<keyword evidence="11" id="KW-1185">Reference proteome</keyword>
<dbReference type="GO" id="GO:0008967">
    <property type="term" value="F:phosphoglycolate phosphatase activity"/>
    <property type="evidence" value="ECO:0007669"/>
    <property type="project" value="TreeGrafter"/>
</dbReference>
<evidence type="ECO:0000256" key="8">
    <source>
        <dbReference type="ARBA" id="ARBA00066472"/>
    </source>
</evidence>
<dbReference type="NCBIfam" id="TIGR01509">
    <property type="entry name" value="HAD-SF-IA-v3"/>
    <property type="match status" value="1"/>
</dbReference>
<comment type="caution">
    <text evidence="10">The sequence shown here is derived from an EMBL/GenBank/DDBJ whole genome shotgun (WGS) entry which is preliminary data.</text>
</comment>
<dbReference type="SUPFAM" id="SSF56784">
    <property type="entry name" value="HAD-like"/>
    <property type="match status" value="1"/>
</dbReference>
<comment type="cofactor">
    <cofactor evidence="9">
        <name>Mg(2+)</name>
        <dbReference type="ChEBI" id="CHEBI:18420"/>
    </cofactor>
    <text evidence="9">Binds 1 Mg(2+) ion per subunit.</text>
</comment>
<dbReference type="FunFam" id="1.10.150.240:FF:000006">
    <property type="entry name" value="Phosphonoacetaldehyde hydrolase"/>
    <property type="match status" value="1"/>
</dbReference>
<dbReference type="PANTHER" id="PTHR43434:SF19">
    <property type="entry name" value="PHOSPHONOACETALDEHYDE HYDROLASE"/>
    <property type="match status" value="1"/>
</dbReference>
<dbReference type="EMBL" id="JACHHN010000001">
    <property type="protein sequence ID" value="MBB5189744.1"/>
    <property type="molecule type" value="Genomic_DNA"/>
</dbReference>
<dbReference type="InterPro" id="IPR036412">
    <property type="entry name" value="HAD-like_sf"/>
</dbReference>
<feature type="binding site" evidence="9">
    <location>
        <position position="13"/>
    </location>
    <ligand>
        <name>Mg(2+)</name>
        <dbReference type="ChEBI" id="CHEBI:18420"/>
    </ligand>
</feature>
<dbReference type="AlphaFoldDB" id="A0A840RAY7"/>
<evidence type="ECO:0000256" key="5">
    <source>
        <dbReference type="ARBA" id="ARBA00023270"/>
    </source>
</evidence>
<keyword evidence="4 9" id="KW-0460">Magnesium</keyword>
<protein>
    <recommendedName>
        <fullName evidence="8 9">Phosphonoacetaldehyde hydrolase</fullName>
        <shortName evidence="9">Phosphonatase</shortName>
        <ecNumber evidence="8 9">3.11.1.1</ecNumber>
    </recommendedName>
    <alternativeName>
        <fullName evidence="9">Phosphonoacetaldehyde phosphonohydrolase</fullName>
    </alternativeName>
</protein>
<evidence type="ECO:0000256" key="4">
    <source>
        <dbReference type="ARBA" id="ARBA00022842"/>
    </source>
</evidence>
<comment type="subunit">
    <text evidence="1 9">Homodimer.</text>
</comment>
<evidence type="ECO:0000256" key="6">
    <source>
        <dbReference type="ARBA" id="ARBA00052005"/>
    </source>
</evidence>
<evidence type="ECO:0000256" key="7">
    <source>
        <dbReference type="ARBA" id="ARBA00056573"/>
    </source>
</evidence>
<dbReference type="InterPro" id="IPR023198">
    <property type="entry name" value="PGP-like_dom2"/>
</dbReference>
<dbReference type="GO" id="GO:0005829">
    <property type="term" value="C:cytosol"/>
    <property type="evidence" value="ECO:0007669"/>
    <property type="project" value="TreeGrafter"/>
</dbReference>
<dbReference type="SFLD" id="SFLDG01135">
    <property type="entry name" value="C1.5.6:_HAD__Beta-PGM__Phospha"/>
    <property type="match status" value="1"/>
</dbReference>
<feature type="binding site" evidence="9">
    <location>
        <position position="188"/>
    </location>
    <ligand>
        <name>Mg(2+)</name>
        <dbReference type="ChEBI" id="CHEBI:18420"/>
    </ligand>
</feature>
<accession>A0A840RAY7</accession>
<dbReference type="Gene3D" id="3.40.50.1000">
    <property type="entry name" value="HAD superfamily/HAD-like"/>
    <property type="match status" value="1"/>
</dbReference>
<keyword evidence="3 9" id="KW-0378">Hydrolase</keyword>
<dbReference type="SFLD" id="SFLDS00003">
    <property type="entry name" value="Haloacid_Dehalogenase"/>
    <property type="match status" value="1"/>
</dbReference>
<dbReference type="GO" id="GO:0006281">
    <property type="term" value="P:DNA repair"/>
    <property type="evidence" value="ECO:0007669"/>
    <property type="project" value="TreeGrafter"/>
</dbReference>
<evidence type="ECO:0000313" key="11">
    <source>
        <dbReference type="Proteomes" id="UP000543030"/>
    </source>
</evidence>
<dbReference type="Gene3D" id="1.10.150.240">
    <property type="entry name" value="Putative phosphatase, domain 2"/>
    <property type="match status" value="1"/>
</dbReference>
<dbReference type="SFLD" id="SFLDG01129">
    <property type="entry name" value="C1.5:_HAD__Beta-PGM__Phosphata"/>
    <property type="match status" value="1"/>
</dbReference>
<dbReference type="InterPro" id="IPR006323">
    <property type="entry name" value="Phosphonoacetald_hydro"/>
</dbReference>
<name>A0A840RAY7_9NEIS</name>
<comment type="function">
    <text evidence="7 9">Involved in phosphonate degradation.</text>
</comment>